<evidence type="ECO:0000313" key="9">
    <source>
        <dbReference type="Proteomes" id="UP000546464"/>
    </source>
</evidence>
<dbReference type="InterPro" id="IPR000706">
    <property type="entry name" value="AGPR_type-1"/>
</dbReference>
<feature type="active site" evidence="5 6">
    <location>
        <position position="153"/>
    </location>
</feature>
<comment type="pathway">
    <text evidence="5">Amino-acid biosynthesis; L-arginine biosynthesis; N(2)-acetyl-L-ornithine from L-glutamate: step 3/4.</text>
</comment>
<dbReference type="SMART" id="SM00859">
    <property type="entry name" value="Semialdhyde_dh"/>
    <property type="match status" value="1"/>
</dbReference>
<keyword evidence="1 5" id="KW-0055">Arginine biosynthesis</keyword>
<dbReference type="Pfam" id="PF22698">
    <property type="entry name" value="Semialdhyde_dhC_1"/>
    <property type="match status" value="1"/>
</dbReference>
<evidence type="ECO:0000259" key="7">
    <source>
        <dbReference type="SMART" id="SM00859"/>
    </source>
</evidence>
<dbReference type="GO" id="GO:0005737">
    <property type="term" value="C:cytoplasm"/>
    <property type="evidence" value="ECO:0007669"/>
    <property type="project" value="UniProtKB-SubCell"/>
</dbReference>
<evidence type="ECO:0000256" key="4">
    <source>
        <dbReference type="ARBA" id="ARBA00023002"/>
    </source>
</evidence>
<proteinExistence type="inferred from homology"/>
<dbReference type="InterPro" id="IPR000534">
    <property type="entry name" value="Semialdehyde_DH_NAD-bd"/>
</dbReference>
<dbReference type="InterPro" id="IPR058924">
    <property type="entry name" value="AGPR_dimerisation_dom"/>
</dbReference>
<organism evidence="8 9">
    <name type="scientific">Ruficoccus amylovorans</name>
    <dbReference type="NCBI Taxonomy" id="1804625"/>
    <lineage>
        <taxon>Bacteria</taxon>
        <taxon>Pseudomonadati</taxon>
        <taxon>Verrucomicrobiota</taxon>
        <taxon>Opitutia</taxon>
        <taxon>Puniceicoccales</taxon>
        <taxon>Cerasicoccaceae</taxon>
        <taxon>Ruficoccus</taxon>
    </lineage>
</organism>
<dbReference type="Gene3D" id="3.30.360.10">
    <property type="entry name" value="Dihydrodipicolinate Reductase, domain 2"/>
    <property type="match status" value="1"/>
</dbReference>
<feature type="domain" description="Semialdehyde dehydrogenase NAD-binding" evidence="7">
    <location>
        <begin position="2"/>
        <end position="145"/>
    </location>
</feature>
<dbReference type="SUPFAM" id="SSF55347">
    <property type="entry name" value="Glyceraldehyde-3-phosphate dehydrogenase-like, C-terminal domain"/>
    <property type="match status" value="1"/>
</dbReference>
<dbReference type="InterPro" id="IPR023013">
    <property type="entry name" value="AGPR_AS"/>
</dbReference>
<dbReference type="CDD" id="cd17895">
    <property type="entry name" value="AGPR_1_N"/>
    <property type="match status" value="1"/>
</dbReference>
<keyword evidence="5" id="KW-0963">Cytoplasm</keyword>
<dbReference type="EMBL" id="JACHVB010000064">
    <property type="protein sequence ID" value="MBC2596439.1"/>
    <property type="molecule type" value="Genomic_DNA"/>
</dbReference>
<sequence length="342" mass="36333">MKTAIVGASGYSGEELVRLLSRHPQVELALVSSRSLVGKPLVSVMPQFRGLVPADLVFSDSDPATLAARDDIDVFFLALPHGVAAEFAVPLVEAGRKVIDLSADFRLGSTALYEEFYGQAHPAPALLEQAAYVIPEITPAGWEKAPLIASPGCYPTSIITPLTPLLRAGIVSSQGIVVNSMSGVSGAGKKLAEAYLYCERNESVKAYGLPKHRHLSEIEEQLGAAAGEPVIIQFNPHLAPMKRGIATTITVPAAKPNLAALYAAWETAFAGRPFIGLLPSGTCPDTLHVTGTNRVDMSAVYDERTKNFIITSAEDNVVKGASGQAVQIMNLWLGFKETDGLL</sequence>
<dbReference type="PANTHER" id="PTHR32338:SF10">
    <property type="entry name" value="N-ACETYL-GAMMA-GLUTAMYL-PHOSPHATE REDUCTASE, CHLOROPLASTIC-RELATED"/>
    <property type="match status" value="1"/>
</dbReference>
<dbReference type="Gene3D" id="3.40.50.720">
    <property type="entry name" value="NAD(P)-binding Rossmann-like Domain"/>
    <property type="match status" value="1"/>
</dbReference>
<keyword evidence="2 5" id="KW-0028">Amino-acid biosynthesis</keyword>
<dbReference type="InterPro" id="IPR050085">
    <property type="entry name" value="AGPR"/>
</dbReference>
<dbReference type="UniPathway" id="UPA00068">
    <property type="reaction ID" value="UER00108"/>
</dbReference>
<dbReference type="Proteomes" id="UP000546464">
    <property type="component" value="Unassembled WGS sequence"/>
</dbReference>
<comment type="caution">
    <text evidence="8">The sequence shown here is derived from an EMBL/GenBank/DDBJ whole genome shotgun (WGS) entry which is preliminary data.</text>
</comment>
<dbReference type="NCBIfam" id="TIGR01850">
    <property type="entry name" value="argC"/>
    <property type="match status" value="1"/>
</dbReference>
<dbReference type="PROSITE" id="PS01224">
    <property type="entry name" value="ARGC"/>
    <property type="match status" value="1"/>
</dbReference>
<dbReference type="GO" id="GO:0003942">
    <property type="term" value="F:N-acetyl-gamma-glutamyl-phosphate reductase activity"/>
    <property type="evidence" value="ECO:0007669"/>
    <property type="project" value="UniProtKB-UniRule"/>
</dbReference>
<evidence type="ECO:0000256" key="5">
    <source>
        <dbReference type="HAMAP-Rule" id="MF_00150"/>
    </source>
</evidence>
<evidence type="ECO:0000256" key="2">
    <source>
        <dbReference type="ARBA" id="ARBA00022605"/>
    </source>
</evidence>
<evidence type="ECO:0000256" key="1">
    <source>
        <dbReference type="ARBA" id="ARBA00022571"/>
    </source>
</evidence>
<dbReference type="InterPro" id="IPR036291">
    <property type="entry name" value="NAD(P)-bd_dom_sf"/>
</dbReference>
<dbReference type="CDD" id="cd23934">
    <property type="entry name" value="AGPR_1_C"/>
    <property type="match status" value="1"/>
</dbReference>
<dbReference type="GO" id="GO:0006526">
    <property type="term" value="P:L-arginine biosynthetic process"/>
    <property type="evidence" value="ECO:0007669"/>
    <property type="project" value="UniProtKB-UniRule"/>
</dbReference>
<keyword evidence="3 5" id="KW-0521">NADP</keyword>
<accession>A0A842HJ77</accession>
<comment type="similarity">
    <text evidence="5">Belongs to the NAGSA dehydrogenase family. Type 1 subfamily.</text>
</comment>
<evidence type="ECO:0000313" key="8">
    <source>
        <dbReference type="EMBL" id="MBC2596439.1"/>
    </source>
</evidence>
<keyword evidence="9" id="KW-1185">Reference proteome</keyword>
<dbReference type="SUPFAM" id="SSF51735">
    <property type="entry name" value="NAD(P)-binding Rossmann-fold domains"/>
    <property type="match status" value="1"/>
</dbReference>
<gene>
    <name evidence="5" type="primary">argC</name>
    <name evidence="8" type="ORF">H5P28_19390</name>
</gene>
<comment type="catalytic activity">
    <reaction evidence="5">
        <text>N-acetyl-L-glutamate 5-semialdehyde + phosphate + NADP(+) = N-acetyl-L-glutamyl 5-phosphate + NADPH + H(+)</text>
        <dbReference type="Rhea" id="RHEA:21588"/>
        <dbReference type="ChEBI" id="CHEBI:15378"/>
        <dbReference type="ChEBI" id="CHEBI:29123"/>
        <dbReference type="ChEBI" id="CHEBI:43474"/>
        <dbReference type="ChEBI" id="CHEBI:57783"/>
        <dbReference type="ChEBI" id="CHEBI:57936"/>
        <dbReference type="ChEBI" id="CHEBI:58349"/>
        <dbReference type="EC" id="1.2.1.38"/>
    </reaction>
</comment>
<dbReference type="Pfam" id="PF01118">
    <property type="entry name" value="Semialdhyde_dh"/>
    <property type="match status" value="1"/>
</dbReference>
<dbReference type="RefSeq" id="WP_185677344.1">
    <property type="nucleotide sequence ID" value="NZ_JACHVB010000064.1"/>
</dbReference>
<dbReference type="EC" id="1.2.1.38" evidence="5"/>
<comment type="subcellular location">
    <subcellularLocation>
        <location evidence="5">Cytoplasm</location>
    </subcellularLocation>
</comment>
<dbReference type="AlphaFoldDB" id="A0A842HJ77"/>
<evidence type="ECO:0000256" key="6">
    <source>
        <dbReference type="PROSITE-ProRule" id="PRU10010"/>
    </source>
</evidence>
<reference evidence="8 9" key="1">
    <citation type="submission" date="2020-07" db="EMBL/GenBank/DDBJ databases">
        <authorList>
            <person name="Feng X."/>
        </authorList>
    </citation>
    <scope>NUCLEOTIDE SEQUENCE [LARGE SCALE GENOMIC DNA]</scope>
    <source>
        <strain evidence="8 9">JCM31066</strain>
    </source>
</reference>
<dbReference type="GO" id="GO:0070401">
    <property type="term" value="F:NADP+ binding"/>
    <property type="evidence" value="ECO:0007669"/>
    <property type="project" value="InterPro"/>
</dbReference>
<dbReference type="HAMAP" id="MF_00150">
    <property type="entry name" value="ArgC_type1"/>
    <property type="match status" value="1"/>
</dbReference>
<evidence type="ECO:0000256" key="3">
    <source>
        <dbReference type="ARBA" id="ARBA00022857"/>
    </source>
</evidence>
<comment type="function">
    <text evidence="5">Catalyzes the NADPH-dependent reduction of N-acetyl-5-glutamyl phosphate to yield N-acetyl-L-glutamate 5-semialdehyde.</text>
</comment>
<keyword evidence="4 5" id="KW-0560">Oxidoreductase</keyword>
<dbReference type="PANTHER" id="PTHR32338">
    <property type="entry name" value="N-ACETYL-GAMMA-GLUTAMYL-PHOSPHATE REDUCTASE, CHLOROPLASTIC-RELATED-RELATED"/>
    <property type="match status" value="1"/>
</dbReference>
<dbReference type="GO" id="GO:0051287">
    <property type="term" value="F:NAD binding"/>
    <property type="evidence" value="ECO:0007669"/>
    <property type="project" value="InterPro"/>
</dbReference>
<name>A0A842HJ77_9BACT</name>
<protein>
    <recommendedName>
        <fullName evidence="5">N-acetyl-gamma-glutamyl-phosphate reductase</fullName>
        <shortName evidence="5">AGPR</shortName>
        <ecNumber evidence="5">1.2.1.38</ecNumber>
    </recommendedName>
    <alternativeName>
        <fullName evidence="5">N-acetyl-glutamate semialdehyde dehydrogenase</fullName>
        <shortName evidence="5">NAGSA dehydrogenase</shortName>
    </alternativeName>
</protein>